<name>A0AAD9MT37_RIDPI</name>
<dbReference type="AlphaFoldDB" id="A0AAD9MT37"/>
<evidence type="ECO:0000313" key="4">
    <source>
        <dbReference type="Proteomes" id="UP001209878"/>
    </source>
</evidence>
<dbReference type="EMBL" id="JAODUO010004620">
    <property type="protein sequence ID" value="KAK2143153.1"/>
    <property type="molecule type" value="Genomic_DNA"/>
</dbReference>
<dbReference type="Proteomes" id="UP001209878">
    <property type="component" value="Unassembled WGS sequence"/>
</dbReference>
<keyword evidence="2" id="KW-0812">Transmembrane</keyword>
<comment type="caution">
    <text evidence="3">The sequence shown here is derived from an EMBL/GenBank/DDBJ whole genome shotgun (WGS) entry which is preliminary data.</text>
</comment>
<feature type="transmembrane region" description="Helical" evidence="2">
    <location>
        <begin position="61"/>
        <end position="79"/>
    </location>
</feature>
<keyword evidence="2" id="KW-0472">Membrane</keyword>
<organism evidence="3 4">
    <name type="scientific">Ridgeia piscesae</name>
    <name type="common">Tubeworm</name>
    <dbReference type="NCBI Taxonomy" id="27915"/>
    <lineage>
        <taxon>Eukaryota</taxon>
        <taxon>Metazoa</taxon>
        <taxon>Spiralia</taxon>
        <taxon>Lophotrochozoa</taxon>
        <taxon>Annelida</taxon>
        <taxon>Polychaeta</taxon>
        <taxon>Sedentaria</taxon>
        <taxon>Canalipalpata</taxon>
        <taxon>Sabellida</taxon>
        <taxon>Siboglinidae</taxon>
        <taxon>Ridgeia</taxon>
    </lineage>
</organism>
<gene>
    <name evidence="3" type="ORF">NP493_4504g00000</name>
</gene>
<reference evidence="3" key="1">
    <citation type="journal article" date="2023" name="Mol. Biol. Evol.">
        <title>Third-Generation Sequencing Reveals the Adaptive Role of the Epigenome in Three Deep-Sea Polychaetes.</title>
        <authorList>
            <person name="Perez M."/>
            <person name="Aroh O."/>
            <person name="Sun Y."/>
            <person name="Lan Y."/>
            <person name="Juniper S.K."/>
            <person name="Young C.R."/>
            <person name="Angers B."/>
            <person name="Qian P.Y."/>
        </authorList>
    </citation>
    <scope>NUCLEOTIDE SEQUENCE</scope>
    <source>
        <strain evidence="3">R07B-5</strain>
    </source>
</reference>
<feature type="region of interest" description="Disordered" evidence="1">
    <location>
        <begin position="1"/>
        <end position="23"/>
    </location>
</feature>
<proteinExistence type="predicted"/>
<sequence length="85" mass="10284">MYIHATHTHTHHTHTPHTHTHHTPHTHCTHTYTYKHILKVNAHTCTSTHKQNTHRCRHNQLFALCCFFWNNLIVVMYRFSYVVNF</sequence>
<evidence type="ECO:0000313" key="3">
    <source>
        <dbReference type="EMBL" id="KAK2143153.1"/>
    </source>
</evidence>
<protein>
    <submittedName>
        <fullName evidence="3">Uncharacterized protein</fullName>
    </submittedName>
</protein>
<accession>A0AAD9MT37</accession>
<keyword evidence="4" id="KW-1185">Reference proteome</keyword>
<evidence type="ECO:0000256" key="1">
    <source>
        <dbReference type="SAM" id="MobiDB-lite"/>
    </source>
</evidence>
<keyword evidence="2" id="KW-1133">Transmembrane helix</keyword>
<evidence type="ECO:0000256" key="2">
    <source>
        <dbReference type="SAM" id="Phobius"/>
    </source>
</evidence>